<dbReference type="AlphaFoldDB" id="A0A9W7GNW1"/>
<evidence type="ECO:0000313" key="2">
    <source>
        <dbReference type="Proteomes" id="UP001165065"/>
    </source>
</evidence>
<dbReference type="OrthoDB" id="10408336at2759"/>
<name>A0A9W7GNW1_9STRA</name>
<organism evidence="1 2">
    <name type="scientific">Triparma columacea</name>
    <dbReference type="NCBI Taxonomy" id="722753"/>
    <lineage>
        <taxon>Eukaryota</taxon>
        <taxon>Sar</taxon>
        <taxon>Stramenopiles</taxon>
        <taxon>Ochrophyta</taxon>
        <taxon>Bolidophyceae</taxon>
        <taxon>Parmales</taxon>
        <taxon>Triparmaceae</taxon>
        <taxon>Triparma</taxon>
    </lineage>
</organism>
<evidence type="ECO:0000313" key="1">
    <source>
        <dbReference type="EMBL" id="GMI49111.1"/>
    </source>
</evidence>
<dbReference type="Proteomes" id="UP001165065">
    <property type="component" value="Unassembled WGS sequence"/>
</dbReference>
<gene>
    <name evidence="1" type="ORF">TrCOL_g7439</name>
</gene>
<sequence>MSVLHLAGVNLQYVVRDMFTSKIDPLATFASLTSLPEDILSEGILPYLLTCDTLEVRRVVKGEISRQLIWKEMADKCRRAFRG</sequence>
<dbReference type="EMBL" id="BRYA01000462">
    <property type="protein sequence ID" value="GMI49111.1"/>
    <property type="molecule type" value="Genomic_DNA"/>
</dbReference>
<comment type="caution">
    <text evidence="1">The sequence shown here is derived from an EMBL/GenBank/DDBJ whole genome shotgun (WGS) entry which is preliminary data.</text>
</comment>
<reference evidence="2" key="1">
    <citation type="journal article" date="2023" name="Commun. Biol.">
        <title>Genome analysis of Parmales, the sister group of diatoms, reveals the evolutionary specialization of diatoms from phago-mixotrophs to photoautotrophs.</title>
        <authorList>
            <person name="Ban H."/>
            <person name="Sato S."/>
            <person name="Yoshikawa S."/>
            <person name="Yamada K."/>
            <person name="Nakamura Y."/>
            <person name="Ichinomiya M."/>
            <person name="Sato N."/>
            <person name="Blanc-Mathieu R."/>
            <person name="Endo H."/>
            <person name="Kuwata A."/>
            <person name="Ogata H."/>
        </authorList>
    </citation>
    <scope>NUCLEOTIDE SEQUENCE [LARGE SCALE GENOMIC DNA]</scope>
</reference>
<proteinExistence type="predicted"/>
<accession>A0A9W7GNW1</accession>
<protein>
    <submittedName>
        <fullName evidence="1">Uncharacterized protein</fullName>
    </submittedName>
</protein>
<keyword evidence="2" id="KW-1185">Reference proteome</keyword>